<dbReference type="OrthoDB" id="446635at2759"/>
<feature type="compositionally biased region" description="Basic and acidic residues" evidence="1">
    <location>
        <begin position="1"/>
        <end position="28"/>
    </location>
</feature>
<organism evidence="2 3">
    <name type="scientific">Lupinus albus</name>
    <name type="common">White lupine</name>
    <name type="synonym">Lupinus termis</name>
    <dbReference type="NCBI Taxonomy" id="3870"/>
    <lineage>
        <taxon>Eukaryota</taxon>
        <taxon>Viridiplantae</taxon>
        <taxon>Streptophyta</taxon>
        <taxon>Embryophyta</taxon>
        <taxon>Tracheophyta</taxon>
        <taxon>Spermatophyta</taxon>
        <taxon>Magnoliopsida</taxon>
        <taxon>eudicotyledons</taxon>
        <taxon>Gunneridae</taxon>
        <taxon>Pentapetalae</taxon>
        <taxon>rosids</taxon>
        <taxon>fabids</taxon>
        <taxon>Fabales</taxon>
        <taxon>Fabaceae</taxon>
        <taxon>Papilionoideae</taxon>
        <taxon>50 kb inversion clade</taxon>
        <taxon>genistoids sensu lato</taxon>
        <taxon>core genistoids</taxon>
        <taxon>Genisteae</taxon>
        <taxon>Lupinus</taxon>
    </lineage>
</organism>
<accession>A0A6A4QD96</accession>
<evidence type="ECO:0000313" key="3">
    <source>
        <dbReference type="Proteomes" id="UP000447434"/>
    </source>
</evidence>
<name>A0A6A4QD96_LUPAL</name>
<dbReference type="EMBL" id="WOCE01000006">
    <property type="protein sequence ID" value="KAE9611583.1"/>
    <property type="molecule type" value="Genomic_DNA"/>
</dbReference>
<gene>
    <name evidence="2" type="ORF">Lalb_Chr06g0164011</name>
</gene>
<proteinExistence type="predicted"/>
<dbReference type="Proteomes" id="UP000447434">
    <property type="component" value="Chromosome 6"/>
</dbReference>
<feature type="compositionally biased region" description="Polar residues" evidence="1">
    <location>
        <begin position="97"/>
        <end position="108"/>
    </location>
</feature>
<feature type="region of interest" description="Disordered" evidence="1">
    <location>
        <begin position="1"/>
        <end position="128"/>
    </location>
</feature>
<comment type="caution">
    <text evidence="2">The sequence shown here is derived from an EMBL/GenBank/DDBJ whole genome shotgun (WGS) entry which is preliminary data.</text>
</comment>
<reference evidence="3" key="1">
    <citation type="journal article" date="2020" name="Nat. Commun.">
        <title>Genome sequence of the cluster root forming white lupin.</title>
        <authorList>
            <person name="Hufnagel B."/>
            <person name="Marques A."/>
            <person name="Soriano A."/>
            <person name="Marques L."/>
            <person name="Divol F."/>
            <person name="Doumas P."/>
            <person name="Sallet E."/>
            <person name="Mancinotti D."/>
            <person name="Carrere S."/>
            <person name="Marande W."/>
            <person name="Arribat S."/>
            <person name="Keller J."/>
            <person name="Huneau C."/>
            <person name="Blein T."/>
            <person name="Aime D."/>
            <person name="Laguerre M."/>
            <person name="Taylor J."/>
            <person name="Schubert V."/>
            <person name="Nelson M."/>
            <person name="Geu-Flores F."/>
            <person name="Crespi M."/>
            <person name="Gallardo-Guerrero K."/>
            <person name="Delaux P.-M."/>
            <person name="Salse J."/>
            <person name="Berges H."/>
            <person name="Guyot R."/>
            <person name="Gouzy J."/>
            <person name="Peret B."/>
        </authorList>
    </citation>
    <scope>NUCLEOTIDE SEQUENCE [LARGE SCALE GENOMIC DNA]</scope>
    <source>
        <strain evidence="3">cv. Amiga</strain>
    </source>
</reference>
<protein>
    <submittedName>
        <fullName evidence="2">Uncharacterized protein</fullName>
    </submittedName>
</protein>
<evidence type="ECO:0000313" key="2">
    <source>
        <dbReference type="EMBL" id="KAE9611583.1"/>
    </source>
</evidence>
<dbReference type="AlphaFoldDB" id="A0A6A4QD96"/>
<keyword evidence="3" id="KW-1185">Reference proteome</keyword>
<sequence length="128" mass="14209">MELERLRELQEERDDVYAQRRKHDRAEQRIQATHEGVSTDASSQNQHGDASSEVQHSLDNSTSPVKSSKKNVGDQGETSNPVNRSIEPSDVKPSAEAKSSTEQSSASEPKSDHHKRTQDALAAAKERF</sequence>
<evidence type="ECO:0000256" key="1">
    <source>
        <dbReference type="SAM" id="MobiDB-lite"/>
    </source>
</evidence>
<feature type="compositionally biased region" description="Polar residues" evidence="1">
    <location>
        <begin position="39"/>
        <end position="66"/>
    </location>
</feature>